<feature type="transmembrane region" description="Helical" evidence="1">
    <location>
        <begin position="229"/>
        <end position="248"/>
    </location>
</feature>
<dbReference type="EMBL" id="REGN01005945">
    <property type="protein sequence ID" value="RNA11498.1"/>
    <property type="molecule type" value="Genomic_DNA"/>
</dbReference>
<accession>A0A3M7QKL0</accession>
<organism evidence="2 3">
    <name type="scientific">Brachionus plicatilis</name>
    <name type="common">Marine rotifer</name>
    <name type="synonym">Brachionus muelleri</name>
    <dbReference type="NCBI Taxonomy" id="10195"/>
    <lineage>
        <taxon>Eukaryota</taxon>
        <taxon>Metazoa</taxon>
        <taxon>Spiralia</taxon>
        <taxon>Gnathifera</taxon>
        <taxon>Rotifera</taxon>
        <taxon>Eurotatoria</taxon>
        <taxon>Monogononta</taxon>
        <taxon>Pseudotrocha</taxon>
        <taxon>Ploima</taxon>
        <taxon>Brachionidae</taxon>
        <taxon>Brachionus</taxon>
    </lineage>
</organism>
<dbReference type="GO" id="GO:0022857">
    <property type="term" value="F:transmembrane transporter activity"/>
    <property type="evidence" value="ECO:0007669"/>
    <property type="project" value="InterPro"/>
</dbReference>
<feature type="transmembrane region" description="Helical" evidence="1">
    <location>
        <begin position="20"/>
        <end position="43"/>
    </location>
</feature>
<dbReference type="InterPro" id="IPR011701">
    <property type="entry name" value="MFS"/>
</dbReference>
<evidence type="ECO:0000256" key="1">
    <source>
        <dbReference type="SAM" id="Phobius"/>
    </source>
</evidence>
<comment type="caution">
    <text evidence="2">The sequence shown here is derived from an EMBL/GenBank/DDBJ whole genome shotgun (WGS) entry which is preliminary data.</text>
</comment>
<feature type="transmembrane region" description="Helical" evidence="1">
    <location>
        <begin position="388"/>
        <end position="410"/>
    </location>
</feature>
<feature type="transmembrane region" description="Helical" evidence="1">
    <location>
        <begin position="325"/>
        <end position="347"/>
    </location>
</feature>
<dbReference type="InterPro" id="IPR036259">
    <property type="entry name" value="MFS_trans_sf"/>
</dbReference>
<feature type="transmembrane region" description="Helical" evidence="1">
    <location>
        <begin position="179"/>
        <end position="199"/>
    </location>
</feature>
<feature type="transmembrane region" description="Helical" evidence="1">
    <location>
        <begin position="297"/>
        <end position="319"/>
    </location>
</feature>
<feature type="transmembrane region" description="Helical" evidence="1">
    <location>
        <begin position="116"/>
        <end position="140"/>
    </location>
</feature>
<feature type="transmembrane region" description="Helical" evidence="1">
    <location>
        <begin position="359"/>
        <end position="382"/>
    </location>
</feature>
<evidence type="ECO:0000313" key="2">
    <source>
        <dbReference type="EMBL" id="RNA11498.1"/>
    </source>
</evidence>
<feature type="transmembrane region" description="Helical" evidence="1">
    <location>
        <begin position="152"/>
        <end position="173"/>
    </location>
</feature>
<dbReference type="Proteomes" id="UP000276133">
    <property type="component" value="Unassembled WGS sequence"/>
</dbReference>
<feature type="transmembrane region" description="Helical" evidence="1">
    <location>
        <begin position="63"/>
        <end position="86"/>
    </location>
</feature>
<sequence length="436" mass="48438">MKFKFPKPSESYHSDGGWAWIVNIATGYCFGILIGMCNNYGLIYVEFERIYEGTENHVTYAGWIGSMAIGVEYIFCVLGSVLVDLYNPLKIGLVGAVISTASLIGCIFVTNLKLYFLTYGFLFGFGQALLLAATLSILPYYFEKKLSLANGLMNFIGSIIIVLLPIITSAILNSSGLKMTFIVLAVINAIGVLAVFTYITPKKNKDESNSFQKEIKKSLGTEIFKRKKFILWCVSTFIGKFGYFIPIINIDHFGKLAFPDKEPMIINVVFSTLAAIAGIIFGRLGDWTAKKIPHVHYHTIVYLFYGITQFCIPFSNIYWVFMVEIVILGIFDGILLSFIVPIAYSLAGCHKLANQAIGYYHITMSITAIAGPTVAGKIFEIYKSYDNAFYLGGLTSIVAGTLLLFGTTIIDCLKLDNAIESEQNENQEKIEDTFKI</sequence>
<dbReference type="InterPro" id="IPR050327">
    <property type="entry name" value="Proton-linked_MCT"/>
</dbReference>
<dbReference type="OrthoDB" id="6499973at2759"/>
<dbReference type="Gene3D" id="1.20.1250.20">
    <property type="entry name" value="MFS general substrate transporter like domains"/>
    <property type="match status" value="2"/>
</dbReference>
<keyword evidence="1" id="KW-0812">Transmembrane</keyword>
<gene>
    <name evidence="2" type="ORF">BpHYR1_048886</name>
</gene>
<keyword evidence="1" id="KW-0472">Membrane</keyword>
<feature type="transmembrane region" description="Helical" evidence="1">
    <location>
        <begin position="93"/>
        <end position="110"/>
    </location>
</feature>
<dbReference type="AlphaFoldDB" id="A0A3M7QKL0"/>
<dbReference type="SUPFAM" id="SSF103473">
    <property type="entry name" value="MFS general substrate transporter"/>
    <property type="match status" value="1"/>
</dbReference>
<keyword evidence="1" id="KW-1133">Transmembrane helix</keyword>
<dbReference type="PANTHER" id="PTHR11360:SF251">
    <property type="entry name" value="MAJOR FACILITATOR SUPERFAMILY (MFS) PROFILE DOMAIN-CONTAINING PROTEIN"/>
    <property type="match status" value="1"/>
</dbReference>
<protein>
    <submittedName>
        <fullName evidence="2">Monocarboxylate transporter 10</fullName>
    </submittedName>
</protein>
<feature type="transmembrane region" description="Helical" evidence="1">
    <location>
        <begin position="264"/>
        <end position="285"/>
    </location>
</feature>
<dbReference type="PANTHER" id="PTHR11360">
    <property type="entry name" value="MONOCARBOXYLATE TRANSPORTER"/>
    <property type="match status" value="1"/>
</dbReference>
<reference evidence="2 3" key="1">
    <citation type="journal article" date="2018" name="Sci. Rep.">
        <title>Genomic signatures of local adaptation to the degree of environmental predictability in rotifers.</title>
        <authorList>
            <person name="Franch-Gras L."/>
            <person name="Hahn C."/>
            <person name="Garcia-Roger E.M."/>
            <person name="Carmona M.J."/>
            <person name="Serra M."/>
            <person name="Gomez A."/>
        </authorList>
    </citation>
    <scope>NUCLEOTIDE SEQUENCE [LARGE SCALE GENOMIC DNA]</scope>
    <source>
        <strain evidence="2">HYR1</strain>
    </source>
</reference>
<keyword evidence="3" id="KW-1185">Reference proteome</keyword>
<dbReference type="Pfam" id="PF07690">
    <property type="entry name" value="MFS_1"/>
    <property type="match status" value="1"/>
</dbReference>
<name>A0A3M7QKL0_BRAPC</name>
<proteinExistence type="predicted"/>
<evidence type="ECO:0000313" key="3">
    <source>
        <dbReference type="Proteomes" id="UP000276133"/>
    </source>
</evidence>